<keyword evidence="3" id="KW-1185">Reference proteome</keyword>
<evidence type="ECO:0000313" key="3">
    <source>
        <dbReference type="Proteomes" id="UP001054945"/>
    </source>
</evidence>
<reference evidence="2 3" key="1">
    <citation type="submission" date="2021-06" db="EMBL/GenBank/DDBJ databases">
        <title>Caerostris extrusa draft genome.</title>
        <authorList>
            <person name="Kono N."/>
            <person name="Arakawa K."/>
        </authorList>
    </citation>
    <scope>NUCLEOTIDE SEQUENCE [LARGE SCALE GENOMIC DNA]</scope>
</reference>
<dbReference type="Proteomes" id="UP001054945">
    <property type="component" value="Unassembled WGS sequence"/>
</dbReference>
<comment type="caution">
    <text evidence="2">The sequence shown here is derived from an EMBL/GenBank/DDBJ whole genome shotgun (WGS) entry which is preliminary data.</text>
</comment>
<evidence type="ECO:0000256" key="1">
    <source>
        <dbReference type="SAM" id="MobiDB-lite"/>
    </source>
</evidence>
<evidence type="ECO:0000313" key="2">
    <source>
        <dbReference type="EMBL" id="GIX70303.1"/>
    </source>
</evidence>
<dbReference type="AlphaFoldDB" id="A0AAV4MCZ1"/>
<name>A0AAV4MCZ1_CAEEX</name>
<protein>
    <submittedName>
        <fullName evidence="2">Uncharacterized protein</fullName>
    </submittedName>
</protein>
<gene>
    <name evidence="2" type="ORF">CEXT_15061</name>
</gene>
<proteinExistence type="predicted"/>
<organism evidence="2 3">
    <name type="scientific">Caerostris extrusa</name>
    <name type="common">Bark spider</name>
    <name type="synonym">Caerostris bankana</name>
    <dbReference type="NCBI Taxonomy" id="172846"/>
    <lineage>
        <taxon>Eukaryota</taxon>
        <taxon>Metazoa</taxon>
        <taxon>Ecdysozoa</taxon>
        <taxon>Arthropoda</taxon>
        <taxon>Chelicerata</taxon>
        <taxon>Arachnida</taxon>
        <taxon>Araneae</taxon>
        <taxon>Araneomorphae</taxon>
        <taxon>Entelegynae</taxon>
        <taxon>Araneoidea</taxon>
        <taxon>Araneidae</taxon>
        <taxon>Caerostris</taxon>
    </lineage>
</organism>
<sequence length="96" mass="10536">MGTGYGGTNTLSVRNGSTPSHSQRAGRDLSALDETPSQQELLASFTPTLSKQHDAGDPLHNHPLLKVMTPVRSDWLITCRLTINLNFRAQTCEMRS</sequence>
<feature type="region of interest" description="Disordered" evidence="1">
    <location>
        <begin position="1"/>
        <end position="38"/>
    </location>
</feature>
<dbReference type="EMBL" id="BPLR01019667">
    <property type="protein sequence ID" value="GIX70303.1"/>
    <property type="molecule type" value="Genomic_DNA"/>
</dbReference>
<feature type="compositionally biased region" description="Polar residues" evidence="1">
    <location>
        <begin position="8"/>
        <end position="23"/>
    </location>
</feature>
<accession>A0AAV4MCZ1</accession>